<organism evidence="3 4">
    <name type="scientific">Magnaporthiopsis poae (strain ATCC 64411 / 73-15)</name>
    <name type="common">Kentucky bluegrass fungus</name>
    <name type="synonym">Magnaporthe poae</name>
    <dbReference type="NCBI Taxonomy" id="644358"/>
    <lineage>
        <taxon>Eukaryota</taxon>
        <taxon>Fungi</taxon>
        <taxon>Dikarya</taxon>
        <taxon>Ascomycota</taxon>
        <taxon>Pezizomycotina</taxon>
        <taxon>Sordariomycetes</taxon>
        <taxon>Sordariomycetidae</taxon>
        <taxon>Magnaporthales</taxon>
        <taxon>Magnaporthaceae</taxon>
        <taxon>Magnaporthiopsis</taxon>
    </lineage>
</organism>
<name>A0A0C4DTG6_MAGP6</name>
<evidence type="ECO:0000313" key="4">
    <source>
        <dbReference type="Proteomes" id="UP000011715"/>
    </source>
</evidence>
<proteinExistence type="predicted"/>
<dbReference type="EnsemblFungi" id="MAPG_03233T0">
    <property type="protein sequence ID" value="MAPG_03233T0"/>
    <property type="gene ID" value="MAPG_03233"/>
</dbReference>
<evidence type="ECO:0000313" key="3">
    <source>
        <dbReference type="EnsemblFungi" id="MAPG_03233T0"/>
    </source>
</evidence>
<dbReference type="EMBL" id="ADBL01000783">
    <property type="status" value="NOT_ANNOTATED_CDS"/>
    <property type="molecule type" value="Genomic_DNA"/>
</dbReference>
<feature type="compositionally biased region" description="Low complexity" evidence="1">
    <location>
        <begin position="121"/>
        <end position="154"/>
    </location>
</feature>
<feature type="compositionally biased region" description="Basic and acidic residues" evidence="1">
    <location>
        <begin position="55"/>
        <end position="72"/>
    </location>
</feature>
<dbReference type="VEuPathDB" id="FungiDB:MAPG_03233"/>
<dbReference type="OrthoDB" id="4842213at2759"/>
<feature type="region of interest" description="Disordered" evidence="1">
    <location>
        <begin position="46"/>
        <end position="100"/>
    </location>
</feature>
<dbReference type="AlphaFoldDB" id="A0A0C4DTG6"/>
<dbReference type="EMBL" id="GL876967">
    <property type="protein sequence ID" value="KLU84188.1"/>
    <property type="molecule type" value="Genomic_DNA"/>
</dbReference>
<reference evidence="3" key="4">
    <citation type="journal article" date="2015" name="G3 (Bethesda)">
        <title>Genome sequences of three phytopathogenic species of the Magnaporthaceae family of fungi.</title>
        <authorList>
            <person name="Okagaki L.H."/>
            <person name="Nunes C.C."/>
            <person name="Sailsbery J."/>
            <person name="Clay B."/>
            <person name="Brown D."/>
            <person name="John T."/>
            <person name="Oh Y."/>
            <person name="Young N."/>
            <person name="Fitzgerald M."/>
            <person name="Haas B.J."/>
            <person name="Zeng Q."/>
            <person name="Young S."/>
            <person name="Adiconis X."/>
            <person name="Fan L."/>
            <person name="Levin J.Z."/>
            <person name="Mitchell T.K."/>
            <person name="Okubara P.A."/>
            <person name="Farman M.L."/>
            <person name="Kohn L.M."/>
            <person name="Birren B."/>
            <person name="Ma L.-J."/>
            <person name="Dean R.A."/>
        </authorList>
    </citation>
    <scope>NUCLEOTIDE SEQUENCE</scope>
    <source>
        <strain evidence="3">ATCC 64411 / 73-15</strain>
    </source>
</reference>
<reference evidence="2" key="1">
    <citation type="submission" date="2010-05" db="EMBL/GenBank/DDBJ databases">
        <title>The Genome Sequence of Magnaporthe poae strain ATCC 64411.</title>
        <authorList>
            <consortium name="The Broad Institute Genome Sequencing Platform"/>
            <consortium name="Broad Institute Genome Sequencing Center for Infectious Disease"/>
            <person name="Ma L.-J."/>
            <person name="Dead R."/>
            <person name="Young S."/>
            <person name="Zeng Q."/>
            <person name="Koehrsen M."/>
            <person name="Alvarado L."/>
            <person name="Berlin A."/>
            <person name="Chapman S.B."/>
            <person name="Chen Z."/>
            <person name="Freedman E."/>
            <person name="Gellesch M."/>
            <person name="Goldberg J."/>
            <person name="Griggs A."/>
            <person name="Gujja S."/>
            <person name="Heilman E.R."/>
            <person name="Heiman D."/>
            <person name="Hepburn T."/>
            <person name="Howarth C."/>
            <person name="Jen D."/>
            <person name="Larson L."/>
            <person name="Mehta T."/>
            <person name="Neiman D."/>
            <person name="Pearson M."/>
            <person name="Roberts A."/>
            <person name="Saif S."/>
            <person name="Shea T."/>
            <person name="Shenoy N."/>
            <person name="Sisk P."/>
            <person name="Stolte C."/>
            <person name="Sykes S."/>
            <person name="Walk T."/>
            <person name="White J."/>
            <person name="Yandava C."/>
            <person name="Haas B."/>
            <person name="Nusbaum C."/>
            <person name="Birren B."/>
        </authorList>
    </citation>
    <scope>NUCLEOTIDE SEQUENCE</scope>
    <source>
        <strain evidence="2">ATCC 64411</strain>
    </source>
</reference>
<accession>A0A0C4DTG6</accession>
<keyword evidence="4" id="KW-1185">Reference proteome</keyword>
<reference evidence="4" key="2">
    <citation type="submission" date="2010-05" db="EMBL/GenBank/DDBJ databases">
        <title>The genome sequence of Magnaporthe poae strain ATCC 64411.</title>
        <authorList>
            <person name="Ma L.-J."/>
            <person name="Dead R."/>
            <person name="Young S."/>
            <person name="Zeng Q."/>
            <person name="Koehrsen M."/>
            <person name="Alvarado L."/>
            <person name="Berlin A."/>
            <person name="Chapman S.B."/>
            <person name="Chen Z."/>
            <person name="Freedman E."/>
            <person name="Gellesch M."/>
            <person name="Goldberg J."/>
            <person name="Griggs A."/>
            <person name="Gujja S."/>
            <person name="Heilman E.R."/>
            <person name="Heiman D."/>
            <person name="Hepburn T."/>
            <person name="Howarth C."/>
            <person name="Jen D."/>
            <person name="Larson L."/>
            <person name="Mehta T."/>
            <person name="Neiman D."/>
            <person name="Pearson M."/>
            <person name="Roberts A."/>
            <person name="Saif S."/>
            <person name="Shea T."/>
            <person name="Shenoy N."/>
            <person name="Sisk P."/>
            <person name="Stolte C."/>
            <person name="Sykes S."/>
            <person name="Walk T."/>
            <person name="White J."/>
            <person name="Yandava C."/>
            <person name="Haas B."/>
            <person name="Nusbaum C."/>
            <person name="Birren B."/>
        </authorList>
    </citation>
    <scope>NUCLEOTIDE SEQUENCE [LARGE SCALE GENOMIC DNA]</scope>
    <source>
        <strain evidence="4">ATCC 64411 / 73-15</strain>
    </source>
</reference>
<feature type="region of interest" description="Disordered" evidence="1">
    <location>
        <begin position="1"/>
        <end position="28"/>
    </location>
</feature>
<dbReference type="Proteomes" id="UP000011715">
    <property type="component" value="Unassembled WGS sequence"/>
</dbReference>
<dbReference type="OMA" id="RRHNIDM"/>
<reference evidence="2" key="3">
    <citation type="submission" date="2011-03" db="EMBL/GenBank/DDBJ databases">
        <title>Annotation of Magnaporthe poae ATCC 64411.</title>
        <authorList>
            <person name="Ma L.-J."/>
            <person name="Dead R."/>
            <person name="Young S.K."/>
            <person name="Zeng Q."/>
            <person name="Gargeya S."/>
            <person name="Fitzgerald M."/>
            <person name="Haas B."/>
            <person name="Abouelleil A."/>
            <person name="Alvarado L."/>
            <person name="Arachchi H.M."/>
            <person name="Berlin A."/>
            <person name="Brown A."/>
            <person name="Chapman S.B."/>
            <person name="Chen Z."/>
            <person name="Dunbar C."/>
            <person name="Freedman E."/>
            <person name="Gearin G."/>
            <person name="Gellesch M."/>
            <person name="Goldberg J."/>
            <person name="Griggs A."/>
            <person name="Gujja S."/>
            <person name="Heiman D."/>
            <person name="Howarth C."/>
            <person name="Larson L."/>
            <person name="Lui A."/>
            <person name="MacDonald P.J.P."/>
            <person name="Mehta T."/>
            <person name="Montmayeur A."/>
            <person name="Murphy C."/>
            <person name="Neiman D."/>
            <person name="Pearson M."/>
            <person name="Priest M."/>
            <person name="Roberts A."/>
            <person name="Saif S."/>
            <person name="Shea T."/>
            <person name="Shenoy N."/>
            <person name="Sisk P."/>
            <person name="Stolte C."/>
            <person name="Sykes S."/>
            <person name="Yandava C."/>
            <person name="Wortman J."/>
            <person name="Nusbaum C."/>
            <person name="Birren B."/>
        </authorList>
    </citation>
    <scope>NUCLEOTIDE SEQUENCE</scope>
    <source>
        <strain evidence="2">ATCC 64411</strain>
    </source>
</reference>
<evidence type="ECO:0000256" key="1">
    <source>
        <dbReference type="SAM" id="MobiDB-lite"/>
    </source>
</evidence>
<reference evidence="3" key="5">
    <citation type="submission" date="2015-06" db="UniProtKB">
        <authorList>
            <consortium name="EnsemblFungi"/>
        </authorList>
    </citation>
    <scope>IDENTIFICATION</scope>
    <source>
        <strain evidence="3">ATCC 64411</strain>
    </source>
</reference>
<evidence type="ECO:0000313" key="2">
    <source>
        <dbReference type="EMBL" id="KLU84188.1"/>
    </source>
</evidence>
<feature type="region of interest" description="Disordered" evidence="1">
    <location>
        <begin position="114"/>
        <end position="154"/>
    </location>
</feature>
<protein>
    <submittedName>
        <fullName evidence="2 3">Uncharacterized protein</fullName>
    </submittedName>
</protein>
<sequence>MSDAPCLEQTCSGSGGDDQVPKSKAGGRAGRLRVLSQLKSWITVSEPSAQAFKQHQKESYNRAGVSRDDPTARTKLRAPTGSIPQDAIKPSGKGPDPEDVVRIKAAQTRALRQACSAVSTGSRASQTYSSRSSSSFGSTASAAASSTFSTPGGK</sequence>
<gene>
    <name evidence="2" type="ORF">MAPG_03233</name>
</gene>
<dbReference type="eggNOG" id="ENOG502T4NV">
    <property type="taxonomic scope" value="Eukaryota"/>
</dbReference>